<proteinExistence type="inferred from homology"/>
<comment type="caution">
    <text evidence="4">The sequence shown here is derived from an EMBL/GenBank/DDBJ whole genome shotgun (WGS) entry which is preliminary data.</text>
</comment>
<evidence type="ECO:0000256" key="1">
    <source>
        <dbReference type="ARBA" id="ARBA00006889"/>
    </source>
</evidence>
<keyword evidence="2" id="KW-0446">Lipid-binding</keyword>
<dbReference type="EMBL" id="SPMX01000042">
    <property type="protein sequence ID" value="NMQ06396.1"/>
    <property type="molecule type" value="Genomic_DNA"/>
</dbReference>
<dbReference type="InterPro" id="IPR000566">
    <property type="entry name" value="Lipocln_cytosolic_FA-bd_dom"/>
</dbReference>
<keyword evidence="2" id="KW-0472">Membrane</keyword>
<dbReference type="InterPro" id="IPR012674">
    <property type="entry name" value="Calycin"/>
</dbReference>
<dbReference type="PANTHER" id="PTHR10612">
    <property type="entry name" value="APOLIPOPROTEIN D"/>
    <property type="match status" value="1"/>
</dbReference>
<dbReference type="CDD" id="cd19438">
    <property type="entry name" value="lipocalin_Blc-like"/>
    <property type="match status" value="1"/>
</dbReference>
<dbReference type="Pfam" id="PF08212">
    <property type="entry name" value="Lipocalin_2"/>
    <property type="match status" value="1"/>
</dbReference>
<gene>
    <name evidence="4" type="ORF">E4Q08_14650</name>
</gene>
<evidence type="ECO:0000259" key="3">
    <source>
        <dbReference type="Pfam" id="PF08212"/>
    </source>
</evidence>
<keyword evidence="2" id="KW-0998">Cell outer membrane</keyword>
<keyword evidence="2" id="KW-0449">Lipoprotein</keyword>
<accession>A0ABX1TBP0</accession>
<dbReference type="InterPro" id="IPR047202">
    <property type="entry name" value="Lipocalin_Blc-like_dom"/>
</dbReference>
<keyword evidence="5" id="KW-1185">Reference proteome</keyword>
<name>A0ABX1TBP0_9PROT</name>
<dbReference type="Gene3D" id="2.40.128.20">
    <property type="match status" value="1"/>
</dbReference>
<evidence type="ECO:0000313" key="5">
    <source>
        <dbReference type="Proteomes" id="UP000886469"/>
    </source>
</evidence>
<dbReference type="PROSITE" id="PS51257">
    <property type="entry name" value="PROKAR_LIPOPROTEIN"/>
    <property type="match status" value="1"/>
</dbReference>
<comment type="subunit">
    <text evidence="2">Homodimer.</text>
</comment>
<protein>
    <recommendedName>
        <fullName evidence="2">Outer membrane lipoprotein Blc</fullName>
    </recommendedName>
</protein>
<evidence type="ECO:0000313" key="4">
    <source>
        <dbReference type="EMBL" id="NMQ06396.1"/>
    </source>
</evidence>
<dbReference type="InterPro" id="IPR002446">
    <property type="entry name" value="Lipocalin_bac"/>
</dbReference>
<sequence length="186" mass="21063">MSMCLLRILLFFHSLLFLVACTGVPQGITPVSPFQLDRYLGKWYEIARLDHSFERGLSDVSAQYRLQPDGSVEVINCGYSAEKGTWKEAIGKARFIGEPTLASLQVSFFGPFYGGYHIAALDEHTYLWSLVVGPSRDYLWILSRERRLPAEVREQLLVKARQLGFDISRLIWVGQDRTDACQSAGQ</sequence>
<dbReference type="Proteomes" id="UP000886469">
    <property type="component" value="Unassembled WGS sequence"/>
</dbReference>
<dbReference type="InterPro" id="IPR022271">
    <property type="entry name" value="Lipocalin_ApoD"/>
</dbReference>
<comment type="similarity">
    <text evidence="1 2">Belongs to the calycin superfamily. Lipocalin family.</text>
</comment>
<organism evidence="4 5">
    <name type="scientific">Candidatus Accumulibacter contiguus</name>
    <dbReference type="NCBI Taxonomy" id="2954381"/>
    <lineage>
        <taxon>Bacteria</taxon>
        <taxon>Pseudomonadati</taxon>
        <taxon>Pseudomonadota</taxon>
        <taxon>Betaproteobacteria</taxon>
        <taxon>Candidatus Accumulibacter</taxon>
    </lineage>
</organism>
<dbReference type="SUPFAM" id="SSF50814">
    <property type="entry name" value="Lipocalins"/>
    <property type="match status" value="1"/>
</dbReference>
<dbReference type="PRINTS" id="PR01171">
    <property type="entry name" value="BCTLIPOCALIN"/>
</dbReference>
<comment type="function">
    <text evidence="2">Involved in the storage or transport of lipids necessary for membrane maintenance under stressful conditions. Displays a binding preference for lysophospholipids.</text>
</comment>
<comment type="subcellular location">
    <subcellularLocation>
        <location evidence="2">Cell outer membrane</location>
    </subcellularLocation>
</comment>
<feature type="domain" description="Lipocalin/cytosolic fatty-acid binding" evidence="3">
    <location>
        <begin position="35"/>
        <end position="174"/>
    </location>
</feature>
<reference evidence="4" key="1">
    <citation type="submission" date="2019-03" db="EMBL/GenBank/DDBJ databases">
        <title>Metabolic reconstructions from genomes of highly enriched 'Candidatus Accumulibacter' and 'Candidatus Competibacter' bioreactor populations.</title>
        <authorList>
            <person name="Annavajhala M.K."/>
            <person name="Welles L."/>
            <person name="Abbas B."/>
            <person name="Sorokin D."/>
            <person name="Park H."/>
            <person name="Van Loosdrecht M."/>
            <person name="Chandran K."/>
        </authorList>
    </citation>
    <scope>NUCLEOTIDE SEQUENCE</scope>
    <source>
        <strain evidence="4">SBR_L</strain>
    </source>
</reference>
<dbReference type="PANTHER" id="PTHR10612:SF34">
    <property type="entry name" value="APOLIPOPROTEIN D"/>
    <property type="match status" value="1"/>
</dbReference>
<dbReference type="PIRSF" id="PIRSF036893">
    <property type="entry name" value="Lipocalin_ApoD"/>
    <property type="match status" value="1"/>
</dbReference>
<evidence type="ECO:0000256" key="2">
    <source>
        <dbReference type="PIRNR" id="PIRNR036893"/>
    </source>
</evidence>